<dbReference type="GO" id="GO:0003677">
    <property type="term" value="F:DNA binding"/>
    <property type="evidence" value="ECO:0007669"/>
    <property type="project" value="UniProtKB-KW"/>
</dbReference>
<dbReference type="PANTHER" id="PTHR30419:SF8">
    <property type="entry name" value="NITROGEN ASSIMILATION TRANSCRIPTIONAL ACTIVATOR-RELATED"/>
    <property type="match status" value="1"/>
</dbReference>
<organism evidence="6 7">
    <name type="scientific">Novosphingobium resinovorum</name>
    <dbReference type="NCBI Taxonomy" id="158500"/>
    <lineage>
        <taxon>Bacteria</taxon>
        <taxon>Pseudomonadati</taxon>
        <taxon>Pseudomonadota</taxon>
        <taxon>Alphaproteobacteria</taxon>
        <taxon>Sphingomonadales</taxon>
        <taxon>Sphingomonadaceae</taxon>
        <taxon>Novosphingobium</taxon>
    </lineage>
</organism>
<dbReference type="InterPro" id="IPR036388">
    <property type="entry name" value="WH-like_DNA-bd_sf"/>
</dbReference>
<dbReference type="PATRIC" id="fig|158500.4.peg.3109"/>
<proteinExistence type="inferred from homology"/>
<dbReference type="CDD" id="cd08438">
    <property type="entry name" value="PBP2_CidR"/>
    <property type="match status" value="1"/>
</dbReference>
<dbReference type="InterPro" id="IPR050950">
    <property type="entry name" value="HTH-type_LysR_regulators"/>
</dbReference>
<dbReference type="SUPFAM" id="SSF53850">
    <property type="entry name" value="Periplasmic binding protein-like II"/>
    <property type="match status" value="1"/>
</dbReference>
<dbReference type="InterPro" id="IPR036390">
    <property type="entry name" value="WH_DNA-bd_sf"/>
</dbReference>
<keyword evidence="3" id="KW-0238">DNA-binding</keyword>
<dbReference type="Pfam" id="PF00126">
    <property type="entry name" value="HTH_1"/>
    <property type="match status" value="1"/>
</dbReference>
<dbReference type="SUPFAM" id="SSF46785">
    <property type="entry name" value="Winged helix' DNA-binding domain"/>
    <property type="match status" value="1"/>
</dbReference>
<comment type="caution">
    <text evidence="6">The sequence shown here is derived from an EMBL/GenBank/DDBJ whole genome shotgun (WGS) entry which is preliminary data.</text>
</comment>
<dbReference type="InterPro" id="IPR005119">
    <property type="entry name" value="LysR_subst-bd"/>
</dbReference>
<dbReference type="RefSeq" id="WP_017503664.1">
    <property type="nucleotide sequence ID" value="NZ_JFYZ01000014.1"/>
</dbReference>
<evidence type="ECO:0000256" key="4">
    <source>
        <dbReference type="ARBA" id="ARBA00023163"/>
    </source>
</evidence>
<dbReference type="PANTHER" id="PTHR30419">
    <property type="entry name" value="HTH-TYPE TRANSCRIPTIONAL REGULATOR YBHD"/>
    <property type="match status" value="1"/>
</dbReference>
<feature type="domain" description="HTH lysR-type" evidence="5">
    <location>
        <begin position="3"/>
        <end position="60"/>
    </location>
</feature>
<name>A0A031JVP7_9SPHN</name>
<dbReference type="FunFam" id="1.10.10.10:FF:000001">
    <property type="entry name" value="LysR family transcriptional regulator"/>
    <property type="match status" value="1"/>
</dbReference>
<dbReference type="GO" id="GO:0005829">
    <property type="term" value="C:cytosol"/>
    <property type="evidence" value="ECO:0007669"/>
    <property type="project" value="TreeGrafter"/>
</dbReference>
<dbReference type="PRINTS" id="PR00039">
    <property type="entry name" value="HTHLYSR"/>
</dbReference>
<evidence type="ECO:0000256" key="3">
    <source>
        <dbReference type="ARBA" id="ARBA00023125"/>
    </source>
</evidence>
<sequence>MAMEFRLLRSFTEVVRCGGFSQAARSLASTQSTISKAVKQLENELGTILLDRSGHRCVMTPAGEVVYRRGIKLLADRDDVLAELDEIRGLQRGVLRLGIPSVGNIKLFAPVVCTYRERYPQIELRLIEHGSNQLEKHLRAGDIDIAGILEPQSPDFEWEPIRSKPIVALLSSVHPLSRCGSLKLTDLRDVPFVLFDLGFRLHGMILNASRKAGFEPTVAVTSSQIDFMIELVSTNVGVAFLPSEIVDEKHLQGIVSVPLDEAELAWVMGHAWRRNAYLSDATVAWMKLMRETSRPSELYTGV</sequence>
<dbReference type="Gene3D" id="3.40.190.290">
    <property type="match status" value="1"/>
</dbReference>
<dbReference type="PROSITE" id="PS50931">
    <property type="entry name" value="HTH_LYSR"/>
    <property type="match status" value="1"/>
</dbReference>
<dbReference type="Gene3D" id="1.10.10.10">
    <property type="entry name" value="Winged helix-like DNA-binding domain superfamily/Winged helix DNA-binding domain"/>
    <property type="match status" value="1"/>
</dbReference>
<evidence type="ECO:0000256" key="1">
    <source>
        <dbReference type="ARBA" id="ARBA00009437"/>
    </source>
</evidence>
<reference evidence="6 7" key="1">
    <citation type="submission" date="2014-03" db="EMBL/GenBank/DDBJ databases">
        <title>Whole genome sequence of Novosphingobium resinovorum KF1.</title>
        <authorList>
            <person name="Gan H.M."/>
            <person name="Gan H.Y."/>
            <person name="Chew T.H."/>
            <person name="Savka M.A."/>
        </authorList>
    </citation>
    <scope>NUCLEOTIDE SEQUENCE [LARGE SCALE GENOMIC DNA]</scope>
    <source>
        <strain evidence="6 7">KF1</strain>
    </source>
</reference>
<gene>
    <name evidence="6" type="ORF">BV97_03038</name>
</gene>
<comment type="similarity">
    <text evidence="1">Belongs to the LysR transcriptional regulatory family.</text>
</comment>
<protein>
    <submittedName>
        <fullName evidence="6">LysR family transcriptional regulator</fullName>
    </submittedName>
</protein>
<evidence type="ECO:0000313" key="6">
    <source>
        <dbReference type="EMBL" id="EZP80984.1"/>
    </source>
</evidence>
<dbReference type="InterPro" id="IPR000847">
    <property type="entry name" value="LysR_HTH_N"/>
</dbReference>
<dbReference type="GO" id="GO:0003700">
    <property type="term" value="F:DNA-binding transcription factor activity"/>
    <property type="evidence" value="ECO:0007669"/>
    <property type="project" value="InterPro"/>
</dbReference>
<evidence type="ECO:0000256" key="2">
    <source>
        <dbReference type="ARBA" id="ARBA00023015"/>
    </source>
</evidence>
<evidence type="ECO:0000313" key="7">
    <source>
        <dbReference type="Proteomes" id="UP000024329"/>
    </source>
</evidence>
<dbReference type="Pfam" id="PF03466">
    <property type="entry name" value="LysR_substrate"/>
    <property type="match status" value="1"/>
</dbReference>
<dbReference type="EMBL" id="JFYZ01000014">
    <property type="protein sequence ID" value="EZP80984.1"/>
    <property type="molecule type" value="Genomic_DNA"/>
</dbReference>
<accession>A0A031JVP7</accession>
<dbReference type="eggNOG" id="COG0583">
    <property type="taxonomic scope" value="Bacteria"/>
</dbReference>
<keyword evidence="2" id="KW-0805">Transcription regulation</keyword>
<keyword evidence="4" id="KW-0804">Transcription</keyword>
<dbReference type="Proteomes" id="UP000024329">
    <property type="component" value="Unassembled WGS sequence"/>
</dbReference>
<dbReference type="AlphaFoldDB" id="A0A031JVP7"/>
<evidence type="ECO:0000259" key="5">
    <source>
        <dbReference type="PROSITE" id="PS50931"/>
    </source>
</evidence>